<dbReference type="Proteomes" id="UP000190042">
    <property type="component" value="Unassembled WGS sequence"/>
</dbReference>
<evidence type="ECO:0000259" key="2">
    <source>
        <dbReference type="Pfam" id="PF01882"/>
    </source>
</evidence>
<keyword evidence="1" id="KW-1133">Transmembrane helix</keyword>
<dbReference type="PANTHER" id="PTHR34351:SF2">
    <property type="entry name" value="DUF58 DOMAIN-CONTAINING PROTEIN"/>
    <property type="match status" value="1"/>
</dbReference>
<gene>
    <name evidence="3" type="ORF">SAMN04244570_3519</name>
</gene>
<organism evidence="3 4">
    <name type="scientific">Sporosarcina newyorkensis</name>
    <dbReference type="NCBI Taxonomy" id="759851"/>
    <lineage>
        <taxon>Bacteria</taxon>
        <taxon>Bacillati</taxon>
        <taxon>Bacillota</taxon>
        <taxon>Bacilli</taxon>
        <taxon>Bacillales</taxon>
        <taxon>Caryophanaceae</taxon>
        <taxon>Sporosarcina</taxon>
    </lineage>
</organism>
<dbReference type="RefSeq" id="WP_078818499.1">
    <property type="nucleotide sequence ID" value="NZ_FUYJ01000009.1"/>
</dbReference>
<dbReference type="EMBL" id="FUYJ01000009">
    <property type="protein sequence ID" value="SKB05001.1"/>
    <property type="molecule type" value="Genomic_DNA"/>
</dbReference>
<dbReference type="Pfam" id="PF01882">
    <property type="entry name" value="DUF58"/>
    <property type="match status" value="1"/>
</dbReference>
<accession>A0A1T4YUP0</accession>
<feature type="domain" description="DUF58" evidence="2">
    <location>
        <begin position="202"/>
        <end position="313"/>
    </location>
</feature>
<protein>
    <submittedName>
        <fullName evidence="3">Uncharacterized conserved protein, DUF58 family, contains vWF domain</fullName>
    </submittedName>
</protein>
<sequence>MKQLIKRLKSIGSIVGVVGIGVASYIFAKFQGGFVSWFIFYMLLPFVLYSILLYFYPLRDFTVKRKISAEQLTRGGRVIVRLIIERKLPMPLLYTVIIDKREHANKERTVQQIVLWGFRRRYEYSYTLTNIQRGEYRLKAVEIEVVDFFNWIRKRRVYALQDSFLVYPKMTDVLYESANSRTSEGQKMSAYMLAKDATIPSSVREYAAGDRMSWIHWKSFARTNKLMTKEFDEQHSEQYTVLLDSSSSETFEDTVELAASILTAARNHQAMLTLMISGDRPAVFPAIQSGDQMQQALVHLAKIQSDGTGSVSMPLQKMDASSKLLVITGNLRMEFIHSVLQFCPNPASVVCFVTQNDESENLQVIIEQVRRLGITVQIISKTNVSSALKEAVTS</sequence>
<dbReference type="InterPro" id="IPR002881">
    <property type="entry name" value="DUF58"/>
</dbReference>
<evidence type="ECO:0000313" key="3">
    <source>
        <dbReference type="EMBL" id="SKB05001.1"/>
    </source>
</evidence>
<keyword evidence="4" id="KW-1185">Reference proteome</keyword>
<dbReference type="PANTHER" id="PTHR34351">
    <property type="entry name" value="SLR1927 PROTEIN-RELATED"/>
    <property type="match status" value="1"/>
</dbReference>
<feature type="transmembrane region" description="Helical" evidence="1">
    <location>
        <begin position="12"/>
        <end position="28"/>
    </location>
</feature>
<reference evidence="4" key="1">
    <citation type="submission" date="2017-02" db="EMBL/GenBank/DDBJ databases">
        <authorList>
            <person name="Varghese N."/>
            <person name="Submissions S."/>
        </authorList>
    </citation>
    <scope>NUCLEOTIDE SEQUENCE [LARGE SCALE GENOMIC DNA]</scope>
    <source>
        <strain evidence="4">DSM 23966</strain>
    </source>
</reference>
<dbReference type="AlphaFoldDB" id="A0A1T4YUP0"/>
<keyword evidence="1" id="KW-0812">Transmembrane</keyword>
<evidence type="ECO:0000313" key="4">
    <source>
        <dbReference type="Proteomes" id="UP000190042"/>
    </source>
</evidence>
<name>A0A1T4YUP0_9BACL</name>
<keyword evidence="1" id="KW-0472">Membrane</keyword>
<proteinExistence type="predicted"/>
<evidence type="ECO:0000256" key="1">
    <source>
        <dbReference type="SAM" id="Phobius"/>
    </source>
</evidence>
<feature type="transmembrane region" description="Helical" evidence="1">
    <location>
        <begin position="34"/>
        <end position="56"/>
    </location>
</feature>